<evidence type="ECO:0000313" key="2">
    <source>
        <dbReference type="Proteomes" id="UP000269221"/>
    </source>
</evidence>
<protein>
    <submittedName>
        <fullName evidence="1">Uncharacterized protein</fullName>
    </submittedName>
</protein>
<name>A0A3M0JXP7_HIRRU</name>
<proteinExistence type="predicted"/>
<comment type="caution">
    <text evidence="1">The sequence shown here is derived from an EMBL/GenBank/DDBJ whole genome shotgun (WGS) entry which is preliminary data.</text>
</comment>
<gene>
    <name evidence="1" type="ORF">DUI87_17670</name>
</gene>
<sequence length="147" mass="16871">MGASQPENEILRVVDQNSWKNLDLLRGVLTIPDDDELFPLDWPGTLFLGIYRKEGPIRGCQVDSFGELQPKRFLLGRCYKNMFGQSHFLLSCHWLPVGMQLGSRTQSTAELITEVDALEGYKPWQVKADLKIEEIKVYVYMFVCKTV</sequence>
<keyword evidence="2" id="KW-1185">Reference proteome</keyword>
<dbReference type="AlphaFoldDB" id="A0A3M0JXP7"/>
<evidence type="ECO:0000313" key="1">
    <source>
        <dbReference type="EMBL" id="RMC05585.1"/>
    </source>
</evidence>
<dbReference type="EMBL" id="QRBI01000122">
    <property type="protein sequence ID" value="RMC05585.1"/>
    <property type="molecule type" value="Genomic_DNA"/>
</dbReference>
<reference evidence="1 2" key="1">
    <citation type="submission" date="2018-07" db="EMBL/GenBank/DDBJ databases">
        <title>A high quality draft genome assembly of the barn swallow (H. rustica rustica).</title>
        <authorList>
            <person name="Formenti G."/>
            <person name="Chiara M."/>
            <person name="Poveda L."/>
            <person name="Francoijs K.-J."/>
            <person name="Bonisoli-Alquati A."/>
            <person name="Canova L."/>
            <person name="Gianfranceschi L."/>
            <person name="Horner D.S."/>
            <person name="Saino N."/>
        </authorList>
    </citation>
    <scope>NUCLEOTIDE SEQUENCE [LARGE SCALE GENOMIC DNA]</scope>
    <source>
        <strain evidence="1">Chelidonia</strain>
        <tissue evidence="1">Blood</tissue>
    </source>
</reference>
<dbReference type="Proteomes" id="UP000269221">
    <property type="component" value="Unassembled WGS sequence"/>
</dbReference>
<accession>A0A3M0JXP7</accession>
<organism evidence="1 2">
    <name type="scientific">Hirundo rustica rustica</name>
    <dbReference type="NCBI Taxonomy" id="333673"/>
    <lineage>
        <taxon>Eukaryota</taxon>
        <taxon>Metazoa</taxon>
        <taxon>Chordata</taxon>
        <taxon>Craniata</taxon>
        <taxon>Vertebrata</taxon>
        <taxon>Euteleostomi</taxon>
        <taxon>Archelosauria</taxon>
        <taxon>Archosauria</taxon>
        <taxon>Dinosauria</taxon>
        <taxon>Saurischia</taxon>
        <taxon>Theropoda</taxon>
        <taxon>Coelurosauria</taxon>
        <taxon>Aves</taxon>
        <taxon>Neognathae</taxon>
        <taxon>Neoaves</taxon>
        <taxon>Telluraves</taxon>
        <taxon>Australaves</taxon>
        <taxon>Passeriformes</taxon>
        <taxon>Sylvioidea</taxon>
        <taxon>Hirundinidae</taxon>
        <taxon>Hirundo</taxon>
    </lineage>
</organism>